<organism evidence="2 3">
    <name type="scientific">Acinetobacter kyonggiensis</name>
    <dbReference type="NCBI Taxonomy" id="595670"/>
    <lineage>
        <taxon>Bacteria</taxon>
        <taxon>Pseudomonadati</taxon>
        <taxon>Pseudomonadota</taxon>
        <taxon>Gammaproteobacteria</taxon>
        <taxon>Moraxellales</taxon>
        <taxon>Moraxellaceae</taxon>
        <taxon>Acinetobacter</taxon>
    </lineage>
</organism>
<reference evidence="3" key="1">
    <citation type="submission" date="2016-10" db="EMBL/GenBank/DDBJ databases">
        <authorList>
            <person name="Varghese N."/>
            <person name="Submissions S."/>
        </authorList>
    </citation>
    <scope>NUCLEOTIDE SEQUENCE [LARGE SCALE GENOMIC DNA]</scope>
    <source>
        <strain evidence="3">ANC 5109</strain>
    </source>
</reference>
<dbReference type="RefSeq" id="WP_092688461.1">
    <property type="nucleotide sequence ID" value="NZ_FNPK01000005.1"/>
</dbReference>
<keyword evidence="1" id="KW-0175">Coiled coil</keyword>
<name>A0A1H3HSF1_9GAMM</name>
<dbReference type="EMBL" id="FNPK01000005">
    <property type="protein sequence ID" value="SDY18446.1"/>
    <property type="molecule type" value="Genomic_DNA"/>
</dbReference>
<evidence type="ECO:0000313" key="2">
    <source>
        <dbReference type="EMBL" id="SDY18446.1"/>
    </source>
</evidence>
<evidence type="ECO:0000256" key="1">
    <source>
        <dbReference type="SAM" id="Coils"/>
    </source>
</evidence>
<dbReference type="Proteomes" id="UP000199035">
    <property type="component" value="Unassembled WGS sequence"/>
</dbReference>
<accession>A0A1H3HSF1</accession>
<dbReference type="AlphaFoldDB" id="A0A1H3HSF1"/>
<feature type="coiled-coil region" evidence="1">
    <location>
        <begin position="50"/>
        <end position="77"/>
    </location>
</feature>
<evidence type="ECO:0000313" key="3">
    <source>
        <dbReference type="Proteomes" id="UP000199035"/>
    </source>
</evidence>
<protein>
    <submittedName>
        <fullName evidence="2">Uncharacterized protein</fullName>
    </submittedName>
</protein>
<keyword evidence="3" id="KW-1185">Reference proteome</keyword>
<proteinExistence type="predicted"/>
<sequence length="107" mass="12866">MSDNRKNYPNEEVKELQVVYQSAKIFKEIIKEEEIFEEIEAKLLEQWDKKVALQSRIFELEDEYKEAKEVLDGWNNKSNPLYEKYKNCMESLVTRIDILKKQLSEMA</sequence>
<gene>
    <name evidence="2" type="ORF">SAMN05421643_1057</name>
</gene>